<proteinExistence type="predicted"/>
<organism evidence="2 3">
    <name type="scientific">Roseicyclus elongatus DSM 19469</name>
    <dbReference type="NCBI Taxonomy" id="1294273"/>
    <lineage>
        <taxon>Bacteria</taxon>
        <taxon>Pseudomonadati</taxon>
        <taxon>Pseudomonadota</taxon>
        <taxon>Alphaproteobacteria</taxon>
        <taxon>Rhodobacterales</taxon>
        <taxon>Roseobacteraceae</taxon>
        <taxon>Roseicyclus</taxon>
    </lineage>
</organism>
<dbReference type="Proteomes" id="UP000019593">
    <property type="component" value="Chromosome"/>
</dbReference>
<dbReference type="GO" id="GO:0016757">
    <property type="term" value="F:glycosyltransferase activity"/>
    <property type="evidence" value="ECO:0007669"/>
    <property type="project" value="InterPro"/>
</dbReference>
<dbReference type="Pfam" id="PF04577">
    <property type="entry name" value="Glyco_transf_61"/>
    <property type="match status" value="1"/>
</dbReference>
<dbReference type="RefSeq" id="WP_025312271.1">
    <property type="nucleotide sequence ID" value="NZ_CP004372.1"/>
</dbReference>
<evidence type="ECO:0000313" key="2">
    <source>
        <dbReference type="EMBL" id="AHM04482.1"/>
    </source>
</evidence>
<evidence type="ECO:0000259" key="1">
    <source>
        <dbReference type="Pfam" id="PF04577"/>
    </source>
</evidence>
<accession>W8S2S3</accession>
<gene>
    <name evidence="2" type="ORF">roselon_02137</name>
</gene>
<dbReference type="HOGENOM" id="CLU_719395_0_0_5"/>
<dbReference type="KEGG" id="red:roselon_02137"/>
<keyword evidence="3" id="KW-1185">Reference proteome</keyword>
<dbReference type="AlphaFoldDB" id="W8S2S3"/>
<name>W8S2S3_9RHOB</name>
<dbReference type="EMBL" id="CP004372">
    <property type="protein sequence ID" value="AHM04482.1"/>
    <property type="molecule type" value="Genomic_DNA"/>
</dbReference>
<dbReference type="OrthoDB" id="9115425at2"/>
<evidence type="ECO:0000313" key="3">
    <source>
        <dbReference type="Proteomes" id="UP000019593"/>
    </source>
</evidence>
<sequence length="384" mass="42000">MTPSISDLPTLDAVRDTAGWTWPDAAGSCGPIPDLSPATAPRGKTVLRCDWMPGVALDGHQVALPPDPAYAQDVYWRSVAVRRREAWLLKGDIIVEPGHRGILLDGEPLDLPKQIATDTARAVAPATPSTAPPDPGREAFVETAILFQHVWEGSFFDAFYSLHPRLCEAADLGIDPRIPLLVTRRFHGHAVTRDILNAPLAAGRPIVVQDYGQRVRCRSLYLLDPYRFYRPHWDRMSEAIAAEAPPTAIGPRIVLVRDENAKASRTTRGYDILVAALCAQGFDCVDPGALTLGQQKTVFAKARHIVTENGGALTNMMHRREGPLRIDSLIASVYRTTTFQVMAAMYGHDFTSHVLPSRRTETGIEMQLDRITCEAVLAAAGGTT</sequence>
<dbReference type="InterPro" id="IPR049625">
    <property type="entry name" value="Glyco_transf_61_cat"/>
</dbReference>
<feature type="domain" description="Glycosyltransferase 61 catalytic" evidence="1">
    <location>
        <begin position="190"/>
        <end position="318"/>
    </location>
</feature>
<protein>
    <recommendedName>
        <fullName evidence="1">Glycosyltransferase 61 catalytic domain-containing protein</fullName>
    </recommendedName>
</protein>
<reference evidence="2 3" key="1">
    <citation type="submission" date="2013-03" db="EMBL/GenBank/DDBJ databases">
        <authorList>
            <person name="Fiebig A."/>
            <person name="Goeker M."/>
            <person name="Klenk H.-P.P."/>
        </authorList>
    </citation>
    <scope>NUCLEOTIDE SEQUENCE [LARGE SCALE GENOMIC DNA]</scope>
    <source>
        <strain evidence="3">DSM 19469</strain>
    </source>
</reference>